<proteinExistence type="inferred from homology"/>
<sequence length="280" mass="30348">MPLSAKHDIPHKPDSDDDDDDEDYVPGADEQDSDSEPSEDETNEGNNASTTVNSADEETKKRQAICLTLWASFQASVANPSKPPGTEEPSKRLVKIERRYRFAGEEVVEVVEVPEDSDDAKKWPLYTGTKEDTVTAASSQSSINPDLTLSQSSPSPAAEPARGPSESTLESLAGTSAAATSGSSTASVNKHPTKRPGPRKSRTTLGPIPGPAKAKKLTTLDKSAMDWKKHLEDAGSSVTDELEANRRGGGYLEKVEFLKRVEERKEETLDALKSNKRRKL</sequence>
<gene>
    <name evidence="5" type="ORF">CVT26_009987</name>
</gene>
<name>A0A409VL65_9AGAR</name>
<keyword evidence="6" id="KW-1185">Reference proteome</keyword>
<dbReference type="AlphaFoldDB" id="A0A409VL65"/>
<dbReference type="InParanoid" id="A0A409VL65"/>
<feature type="compositionally biased region" description="Low complexity" evidence="3">
    <location>
        <begin position="150"/>
        <end position="187"/>
    </location>
</feature>
<dbReference type="PANTHER" id="PTHR48407">
    <property type="entry name" value="CRANIOFACIAL DEVELOPMENT PROTEIN 1"/>
    <property type="match status" value="1"/>
</dbReference>
<comment type="caution">
    <text evidence="5">The sequence shown here is derived from an EMBL/GenBank/DDBJ whole genome shotgun (WGS) entry which is preliminary data.</text>
</comment>
<feature type="domain" description="BCNT-C" evidence="4">
    <location>
        <begin position="199"/>
        <end position="279"/>
    </location>
</feature>
<evidence type="ECO:0000259" key="4">
    <source>
        <dbReference type="PROSITE" id="PS51279"/>
    </source>
</evidence>
<feature type="region of interest" description="Disordered" evidence="3">
    <location>
        <begin position="133"/>
        <end position="219"/>
    </location>
</feature>
<dbReference type="PANTHER" id="PTHR48407:SF1">
    <property type="entry name" value="CRANIOFACIAL DEVELOPMENT PROTEIN 1"/>
    <property type="match status" value="1"/>
</dbReference>
<feature type="region of interest" description="Disordered" evidence="3">
    <location>
        <begin position="1"/>
        <end position="59"/>
    </location>
</feature>
<evidence type="ECO:0000256" key="1">
    <source>
        <dbReference type="ARBA" id="ARBA00010465"/>
    </source>
</evidence>
<reference evidence="5 6" key="1">
    <citation type="journal article" date="2018" name="Evol. Lett.">
        <title>Horizontal gene cluster transfer increased hallucinogenic mushroom diversity.</title>
        <authorList>
            <person name="Reynolds H.T."/>
            <person name="Vijayakumar V."/>
            <person name="Gluck-Thaler E."/>
            <person name="Korotkin H.B."/>
            <person name="Matheny P.B."/>
            <person name="Slot J.C."/>
        </authorList>
    </citation>
    <scope>NUCLEOTIDE SEQUENCE [LARGE SCALE GENOMIC DNA]</scope>
    <source>
        <strain evidence="5 6">SRW20</strain>
    </source>
</reference>
<feature type="compositionally biased region" description="Polar residues" evidence="3">
    <location>
        <begin position="44"/>
        <end position="54"/>
    </location>
</feature>
<feature type="compositionally biased region" description="Basic and acidic residues" evidence="3">
    <location>
        <begin position="1"/>
        <end position="14"/>
    </location>
</feature>
<organism evidence="5 6">
    <name type="scientific">Gymnopilus dilepis</name>
    <dbReference type="NCBI Taxonomy" id="231916"/>
    <lineage>
        <taxon>Eukaryota</taxon>
        <taxon>Fungi</taxon>
        <taxon>Dikarya</taxon>
        <taxon>Basidiomycota</taxon>
        <taxon>Agaricomycotina</taxon>
        <taxon>Agaricomycetes</taxon>
        <taxon>Agaricomycetidae</taxon>
        <taxon>Agaricales</taxon>
        <taxon>Agaricineae</taxon>
        <taxon>Hymenogastraceae</taxon>
        <taxon>Gymnopilus</taxon>
    </lineage>
</organism>
<dbReference type="Proteomes" id="UP000284706">
    <property type="component" value="Unassembled WGS sequence"/>
</dbReference>
<evidence type="ECO:0000313" key="5">
    <source>
        <dbReference type="EMBL" id="PPQ66956.1"/>
    </source>
</evidence>
<dbReference type="FunCoup" id="A0A409VL65">
    <property type="interactions" value="142"/>
</dbReference>
<dbReference type="PROSITE" id="PS51279">
    <property type="entry name" value="BCNT_C"/>
    <property type="match status" value="1"/>
</dbReference>
<dbReference type="EMBL" id="NHYE01005617">
    <property type="protein sequence ID" value="PPQ66956.1"/>
    <property type="molecule type" value="Genomic_DNA"/>
</dbReference>
<evidence type="ECO:0000256" key="2">
    <source>
        <dbReference type="ARBA" id="ARBA00019138"/>
    </source>
</evidence>
<dbReference type="InterPro" id="IPR011421">
    <property type="entry name" value="BCNT-C"/>
</dbReference>
<evidence type="ECO:0000256" key="3">
    <source>
        <dbReference type="SAM" id="MobiDB-lite"/>
    </source>
</evidence>
<dbReference type="Pfam" id="PF07572">
    <property type="entry name" value="BCNT"/>
    <property type="match status" value="1"/>
</dbReference>
<evidence type="ECO:0000313" key="6">
    <source>
        <dbReference type="Proteomes" id="UP000284706"/>
    </source>
</evidence>
<feature type="compositionally biased region" description="Basic residues" evidence="3">
    <location>
        <begin position="191"/>
        <end position="202"/>
    </location>
</feature>
<feature type="compositionally biased region" description="Polar residues" evidence="3">
    <location>
        <begin position="135"/>
        <end position="149"/>
    </location>
</feature>
<protein>
    <recommendedName>
        <fullName evidence="2">SWR1-complex protein 5</fullName>
    </recommendedName>
</protein>
<feature type="compositionally biased region" description="Acidic residues" evidence="3">
    <location>
        <begin position="15"/>
        <end position="43"/>
    </location>
</feature>
<comment type="similarity">
    <text evidence="1">Belongs to the SWC5 family.</text>
</comment>
<dbReference type="STRING" id="231916.A0A409VL65"/>
<dbReference type="InterPro" id="IPR027124">
    <property type="entry name" value="Swc5/CFDP1/2"/>
</dbReference>
<dbReference type="GO" id="GO:0000812">
    <property type="term" value="C:Swr1 complex"/>
    <property type="evidence" value="ECO:0007669"/>
    <property type="project" value="TreeGrafter"/>
</dbReference>
<accession>A0A409VL65</accession>
<dbReference type="OrthoDB" id="445677at2759"/>